<organism evidence="1 2">
    <name type="scientific">Candidatus Fervidibacter japonicus</name>
    <dbReference type="NCBI Taxonomy" id="2035412"/>
    <lineage>
        <taxon>Bacteria</taxon>
        <taxon>Candidatus Fervidibacterota</taxon>
        <taxon>Candidatus Fervidibacter</taxon>
    </lineage>
</organism>
<accession>A0A2H5XDC9</accession>
<protein>
    <submittedName>
        <fullName evidence="1">Uncharacterized protein</fullName>
    </submittedName>
</protein>
<name>A0A2H5XDC9_9BACT</name>
<evidence type="ECO:0000313" key="2">
    <source>
        <dbReference type="Proteomes" id="UP000236173"/>
    </source>
</evidence>
<evidence type="ECO:0000313" key="1">
    <source>
        <dbReference type="EMBL" id="GBC99193.1"/>
    </source>
</evidence>
<sequence>MNCVGAQPSPDDLPVMVWDRLLGNQKASLQSRRDKDPPKMLAWMEVFYRWLGARDGSVG</sequence>
<dbReference type="EMBL" id="BEHT01000022">
    <property type="protein sequence ID" value="GBC99193.1"/>
    <property type="molecule type" value="Genomic_DNA"/>
</dbReference>
<dbReference type="Proteomes" id="UP000236173">
    <property type="component" value="Unassembled WGS sequence"/>
</dbReference>
<reference evidence="2" key="1">
    <citation type="submission" date="2017-09" db="EMBL/GenBank/DDBJ databases">
        <title>Metaegenomics of thermophilic ammonia-oxidizing enrichment culture.</title>
        <authorList>
            <person name="Kato S."/>
            <person name="Suzuki K."/>
        </authorList>
    </citation>
    <scope>NUCLEOTIDE SEQUENCE [LARGE SCALE GENOMIC DNA]</scope>
</reference>
<dbReference type="AlphaFoldDB" id="A0A2H5XDC9"/>
<gene>
    <name evidence="1" type="ORF">HRbin17_01714</name>
</gene>
<proteinExistence type="predicted"/>
<comment type="caution">
    <text evidence="1">The sequence shown here is derived from an EMBL/GenBank/DDBJ whole genome shotgun (WGS) entry which is preliminary data.</text>
</comment>